<dbReference type="NCBIfam" id="TIGR04092">
    <property type="entry name" value="LTA_DltD"/>
    <property type="match status" value="1"/>
</dbReference>
<sequence length="406" mass="45409">MIRNRLGSMVAALIIFGLTIVLMGPLTQKVVGLFWLRPGVTQTIGGSQTPVSFQGMILQKKALELPDVLPVYGSSEFSAVSEFHPSIVFEGKPTGFAPFLVGRGGTQDIIHALNLGALGDSLKDKKIAVILSAQWFNPEGISPAYFQQNFSPLQAYRMLFNSSLSAERKNQLAKRLLEFPGAFAETPTLQALLTQSLQESRKPSIRSLLLRTKGRVEMAAYEAQDALKTIAYSRLISPKSASINASITAPPLAPWLELKEQATKQGKTMTQNNRFGILAEYYSANIQPRLEENRNSATQSGFYPSPEYEDLELLLDILQETGARPLFIIVPVNGAWYDYTGFPLQERRGYYLRAEKMIKDQGFQVADFGDHEYDTYFLQDTMHLGWKGWVSINETLDRFYHEGFQG</sequence>
<gene>
    <name evidence="2" type="ORF">SAMN05443529_10333</name>
</gene>
<comment type="similarity">
    <text evidence="1">Belongs to the DltD family.</text>
</comment>
<dbReference type="Proteomes" id="UP000198656">
    <property type="component" value="Unassembled WGS sequence"/>
</dbReference>
<organism evidence="2 3">
    <name type="scientific">Desulfosporosinus hippei DSM 8344</name>
    <dbReference type="NCBI Taxonomy" id="1121419"/>
    <lineage>
        <taxon>Bacteria</taxon>
        <taxon>Bacillati</taxon>
        <taxon>Bacillota</taxon>
        <taxon>Clostridia</taxon>
        <taxon>Eubacteriales</taxon>
        <taxon>Desulfitobacteriaceae</taxon>
        <taxon>Desulfosporosinus</taxon>
    </lineage>
</organism>
<dbReference type="PANTHER" id="PTHR40039">
    <property type="entry name" value="PROTEIN DLTD"/>
    <property type="match status" value="1"/>
</dbReference>
<comment type="pathway">
    <text evidence="1">Cell wall biogenesis; lipoteichoic acid biosynthesis.</text>
</comment>
<proteinExistence type="inferred from homology"/>
<dbReference type="OrthoDB" id="9808272at2"/>
<dbReference type="InterPro" id="IPR023896">
    <property type="entry name" value="LTA_DltD"/>
</dbReference>
<dbReference type="AlphaFoldDB" id="A0A1G7U6Y2"/>
<dbReference type="PIRSF" id="PIRSF021438">
    <property type="entry name" value="DltD"/>
    <property type="match status" value="1"/>
</dbReference>
<dbReference type="EMBL" id="FNCP01000003">
    <property type="protein sequence ID" value="SDG42809.1"/>
    <property type="molecule type" value="Genomic_DNA"/>
</dbReference>
<dbReference type="RefSeq" id="WP_092330041.1">
    <property type="nucleotide sequence ID" value="NZ_FNCP01000003.1"/>
</dbReference>
<reference evidence="3" key="1">
    <citation type="submission" date="2016-10" db="EMBL/GenBank/DDBJ databases">
        <authorList>
            <person name="Varghese N."/>
            <person name="Submissions S."/>
        </authorList>
    </citation>
    <scope>NUCLEOTIDE SEQUENCE [LARGE SCALE GENOMIC DNA]</scope>
    <source>
        <strain evidence="3">DSM 8344</strain>
    </source>
</reference>
<dbReference type="PANTHER" id="PTHR40039:SF1">
    <property type="entry name" value="PROTEIN DLTD"/>
    <property type="match status" value="1"/>
</dbReference>
<dbReference type="GO" id="GO:0005886">
    <property type="term" value="C:plasma membrane"/>
    <property type="evidence" value="ECO:0007669"/>
    <property type="project" value="UniProtKB-UniRule"/>
</dbReference>
<keyword evidence="3" id="KW-1185">Reference proteome</keyword>
<dbReference type="GO" id="GO:0070395">
    <property type="term" value="P:lipoteichoic acid biosynthetic process"/>
    <property type="evidence" value="ECO:0007669"/>
    <property type="project" value="UniProtKB-UniRule"/>
</dbReference>
<protein>
    <recommendedName>
        <fullName evidence="1">Protein DltD</fullName>
    </recommendedName>
</protein>
<dbReference type="SUPFAM" id="SSF52266">
    <property type="entry name" value="SGNH hydrolase"/>
    <property type="match status" value="1"/>
</dbReference>
<evidence type="ECO:0000256" key="1">
    <source>
        <dbReference type="PIRNR" id="PIRNR021438"/>
    </source>
</evidence>
<dbReference type="STRING" id="1121419.SAMN05443529_10333"/>
<keyword evidence="1" id="KW-1003">Cell membrane</keyword>
<dbReference type="UniPathway" id="UPA00556"/>
<dbReference type="InterPro" id="IPR006998">
    <property type="entry name" value="DltD"/>
</dbReference>
<keyword evidence="1" id="KW-0472">Membrane</keyword>
<dbReference type="Pfam" id="PF04914">
    <property type="entry name" value="DltD"/>
    <property type="match status" value="1"/>
</dbReference>
<name>A0A1G7U6Y2_9FIRM</name>
<accession>A0A1G7U6Y2</accession>
<evidence type="ECO:0000313" key="2">
    <source>
        <dbReference type="EMBL" id="SDG42809.1"/>
    </source>
</evidence>
<evidence type="ECO:0000313" key="3">
    <source>
        <dbReference type="Proteomes" id="UP000198656"/>
    </source>
</evidence>